<comment type="similarity">
    <text evidence="2 10">Belongs to the ABC-4 integral membrane protein family. FtsX subfamily.</text>
</comment>
<dbReference type="InterPro" id="IPR058204">
    <property type="entry name" value="FtsX_firmicutes-type"/>
</dbReference>
<evidence type="ECO:0000259" key="12">
    <source>
        <dbReference type="Pfam" id="PF02687"/>
    </source>
</evidence>
<evidence type="ECO:0000259" key="13">
    <source>
        <dbReference type="Pfam" id="PF18075"/>
    </source>
</evidence>
<evidence type="ECO:0000313" key="15">
    <source>
        <dbReference type="Proteomes" id="UP000269544"/>
    </source>
</evidence>
<keyword evidence="7 11" id="KW-1133">Transmembrane helix</keyword>
<organism evidence="14 15">
    <name type="scientific">Aedoeadaptatus ivorii</name>
    <dbReference type="NCBI Taxonomy" id="54006"/>
    <lineage>
        <taxon>Bacteria</taxon>
        <taxon>Bacillati</taxon>
        <taxon>Bacillota</taxon>
        <taxon>Tissierellia</taxon>
        <taxon>Tissierellales</taxon>
        <taxon>Peptoniphilaceae</taxon>
        <taxon>Aedoeadaptatus</taxon>
    </lineage>
</organism>
<feature type="transmembrane region" description="Helical" evidence="11">
    <location>
        <begin position="26"/>
        <end position="47"/>
    </location>
</feature>
<dbReference type="PANTHER" id="PTHR47755">
    <property type="entry name" value="CELL DIVISION PROTEIN FTSX"/>
    <property type="match status" value="1"/>
</dbReference>
<keyword evidence="8 10" id="KW-0472">Membrane</keyword>
<evidence type="ECO:0000256" key="6">
    <source>
        <dbReference type="ARBA" id="ARBA00022692"/>
    </source>
</evidence>
<keyword evidence="5 10" id="KW-0132">Cell division</keyword>
<dbReference type="Pfam" id="PF18075">
    <property type="entry name" value="FtsX_ECD"/>
    <property type="match status" value="1"/>
</dbReference>
<evidence type="ECO:0000256" key="2">
    <source>
        <dbReference type="ARBA" id="ARBA00007379"/>
    </source>
</evidence>
<gene>
    <name evidence="14" type="primary">ftsX</name>
    <name evidence="14" type="ORF">NCTC13079_01021</name>
</gene>
<evidence type="ECO:0000256" key="9">
    <source>
        <dbReference type="ARBA" id="ARBA00023306"/>
    </source>
</evidence>
<dbReference type="PIRSF" id="PIRSF003097">
    <property type="entry name" value="FtsX"/>
    <property type="match status" value="1"/>
</dbReference>
<accession>A0A448V286</accession>
<evidence type="ECO:0000256" key="5">
    <source>
        <dbReference type="ARBA" id="ARBA00022618"/>
    </source>
</evidence>
<feature type="domain" description="ABC3 transporter permease C-terminal" evidence="12">
    <location>
        <begin position="178"/>
        <end position="293"/>
    </location>
</feature>
<evidence type="ECO:0000256" key="10">
    <source>
        <dbReference type="PIRNR" id="PIRNR003097"/>
    </source>
</evidence>
<feature type="transmembrane region" description="Helical" evidence="11">
    <location>
        <begin position="275"/>
        <end position="295"/>
    </location>
</feature>
<comment type="subcellular location">
    <subcellularLocation>
        <location evidence="1">Cell membrane</location>
        <topology evidence="1">Multi-pass membrane protein</topology>
    </subcellularLocation>
</comment>
<keyword evidence="4 10" id="KW-1003">Cell membrane</keyword>
<evidence type="ECO:0000256" key="4">
    <source>
        <dbReference type="ARBA" id="ARBA00022475"/>
    </source>
</evidence>
<dbReference type="KEGG" id="piv:NCTC13079_01021"/>
<dbReference type="Proteomes" id="UP000269544">
    <property type="component" value="Chromosome"/>
</dbReference>
<dbReference type="InterPro" id="IPR003838">
    <property type="entry name" value="ABC3_permease_C"/>
</dbReference>
<dbReference type="EMBL" id="LR134523">
    <property type="protein sequence ID" value="VEJ35837.1"/>
    <property type="molecule type" value="Genomic_DNA"/>
</dbReference>
<keyword evidence="15" id="KW-1185">Reference proteome</keyword>
<evidence type="ECO:0000256" key="8">
    <source>
        <dbReference type="ARBA" id="ARBA00023136"/>
    </source>
</evidence>
<feature type="domain" description="FtsX extracellular" evidence="13">
    <location>
        <begin position="63"/>
        <end position="155"/>
    </location>
</feature>
<keyword evidence="6 11" id="KW-0812">Transmembrane</keyword>
<dbReference type="InterPro" id="IPR004513">
    <property type="entry name" value="FtsX"/>
</dbReference>
<reference evidence="14 15" key="1">
    <citation type="submission" date="2018-12" db="EMBL/GenBank/DDBJ databases">
        <authorList>
            <consortium name="Pathogen Informatics"/>
        </authorList>
    </citation>
    <scope>NUCLEOTIDE SEQUENCE [LARGE SCALE GENOMIC DNA]</scope>
    <source>
        <strain evidence="14 15">NCTC13079</strain>
    </source>
</reference>
<evidence type="ECO:0000256" key="1">
    <source>
        <dbReference type="ARBA" id="ARBA00004651"/>
    </source>
</evidence>
<dbReference type="AlphaFoldDB" id="A0A448V286"/>
<keyword evidence="9 10" id="KW-0131">Cell cycle</keyword>
<dbReference type="GO" id="GO:0005886">
    <property type="term" value="C:plasma membrane"/>
    <property type="evidence" value="ECO:0007669"/>
    <property type="project" value="UniProtKB-SubCell"/>
</dbReference>
<dbReference type="Gene3D" id="3.30.70.3040">
    <property type="match status" value="1"/>
</dbReference>
<evidence type="ECO:0000313" key="14">
    <source>
        <dbReference type="EMBL" id="VEJ35837.1"/>
    </source>
</evidence>
<dbReference type="Pfam" id="PF02687">
    <property type="entry name" value="FtsX"/>
    <property type="match status" value="1"/>
</dbReference>
<dbReference type="NCBIfam" id="NF038347">
    <property type="entry name" value="FtsX_Gpos"/>
    <property type="match status" value="1"/>
</dbReference>
<dbReference type="GO" id="GO:0051301">
    <property type="term" value="P:cell division"/>
    <property type="evidence" value="ECO:0007669"/>
    <property type="project" value="UniProtKB-KW"/>
</dbReference>
<comment type="function">
    <text evidence="10">Part of the ABC transporter FtsEX involved in asymmetric cellular division facilitating the initiation of sporulation.</text>
</comment>
<proteinExistence type="inferred from homology"/>
<feature type="transmembrane region" description="Helical" evidence="11">
    <location>
        <begin position="223"/>
        <end position="246"/>
    </location>
</feature>
<dbReference type="InterPro" id="IPR040690">
    <property type="entry name" value="FtsX_ECD"/>
</dbReference>
<protein>
    <recommendedName>
        <fullName evidence="3 10">Cell division protein FtsX</fullName>
    </recommendedName>
</protein>
<feature type="transmembrane region" description="Helical" evidence="11">
    <location>
        <begin position="171"/>
        <end position="192"/>
    </location>
</feature>
<evidence type="ECO:0000256" key="3">
    <source>
        <dbReference type="ARBA" id="ARBA00021907"/>
    </source>
</evidence>
<sequence>MRFIRQLLNNVKEAFQSIFRNKGMSLLSVISITAVLVLFGVVALLILNMTGLVNETEKKVDKVVVYLNTNATEEDVQNIVVQAESTGYVRDIEYVSKEEAWKKFSKNMELENDSYFLDGMEENPLPASLTLRISDIKEAKAVSASLQDMPGVYQVDYLNELIGKIVQMNDWVRVVGFVIVGILLVVAIVLIHNTVKSTLSIRSHEIQIMKYIGASNGYIRRPLLLEGLIFGVIAGAIALAVVYFGYDALYGLFNDKLNVLLGMRLIPPKLMIRDMGIIFACIGVGIGLLGSSISLKRYLDV</sequence>
<dbReference type="RefSeq" id="WP_126465592.1">
    <property type="nucleotide sequence ID" value="NZ_LR134523.1"/>
</dbReference>
<dbReference type="PANTHER" id="PTHR47755:SF1">
    <property type="entry name" value="CELL DIVISION PROTEIN FTSX"/>
    <property type="match status" value="1"/>
</dbReference>
<dbReference type="OrthoDB" id="9812531at2"/>
<evidence type="ECO:0000256" key="11">
    <source>
        <dbReference type="SAM" id="Phobius"/>
    </source>
</evidence>
<evidence type="ECO:0000256" key="7">
    <source>
        <dbReference type="ARBA" id="ARBA00022989"/>
    </source>
</evidence>
<name>A0A448V286_9FIRM</name>